<dbReference type="AlphaFoldDB" id="A0A8J3IRY8"/>
<evidence type="ECO:0000313" key="3">
    <source>
        <dbReference type="Proteomes" id="UP000597444"/>
    </source>
</evidence>
<comment type="caution">
    <text evidence="2">The sequence shown here is derived from an EMBL/GenBank/DDBJ whole genome shotgun (WGS) entry which is preliminary data.</text>
</comment>
<organism evidence="2 3">
    <name type="scientific">Reticulibacter mediterranei</name>
    <dbReference type="NCBI Taxonomy" id="2778369"/>
    <lineage>
        <taxon>Bacteria</taxon>
        <taxon>Bacillati</taxon>
        <taxon>Chloroflexota</taxon>
        <taxon>Ktedonobacteria</taxon>
        <taxon>Ktedonobacterales</taxon>
        <taxon>Reticulibacteraceae</taxon>
        <taxon>Reticulibacter</taxon>
    </lineage>
</organism>
<protein>
    <recommendedName>
        <fullName evidence="1">PatG C-terminal domain-containing protein</fullName>
    </recommendedName>
</protein>
<evidence type="ECO:0000259" key="1">
    <source>
        <dbReference type="Pfam" id="PF18065"/>
    </source>
</evidence>
<proteinExistence type="predicted"/>
<dbReference type="InterPro" id="IPR040636">
    <property type="entry name" value="PatG_C"/>
</dbReference>
<dbReference type="RefSeq" id="WP_220209936.1">
    <property type="nucleotide sequence ID" value="NZ_BNJK01000002.1"/>
</dbReference>
<feature type="domain" description="PatG C-terminal" evidence="1">
    <location>
        <begin position="198"/>
        <end position="308"/>
    </location>
</feature>
<reference evidence="2" key="1">
    <citation type="submission" date="2020-10" db="EMBL/GenBank/DDBJ databases">
        <title>Taxonomic study of unclassified bacteria belonging to the class Ktedonobacteria.</title>
        <authorList>
            <person name="Yabe S."/>
            <person name="Wang C.M."/>
            <person name="Zheng Y."/>
            <person name="Sakai Y."/>
            <person name="Cavaletti L."/>
            <person name="Monciardini P."/>
            <person name="Donadio S."/>
        </authorList>
    </citation>
    <scope>NUCLEOTIDE SEQUENCE</scope>
    <source>
        <strain evidence="2">ID150040</strain>
    </source>
</reference>
<name>A0A8J3IRY8_9CHLR</name>
<dbReference type="Proteomes" id="UP000597444">
    <property type="component" value="Unassembled WGS sequence"/>
</dbReference>
<accession>A0A8J3IRY8</accession>
<dbReference type="Pfam" id="PF18065">
    <property type="entry name" value="PatG_C"/>
    <property type="match status" value="1"/>
</dbReference>
<gene>
    <name evidence="2" type="ORF">KSF_093360</name>
</gene>
<evidence type="ECO:0000313" key="2">
    <source>
        <dbReference type="EMBL" id="GHO99288.1"/>
    </source>
</evidence>
<keyword evidence="3" id="KW-1185">Reference proteome</keyword>
<sequence>MEPLEALELPEEAIIGNGTSTLSSNGTALLAPPTIENVTAPLPFVPEPVTGMPSVAIFALGRINVQFPTLAIEKEFAHAASQIDTSGKSDLEARHLVLSAPENRYLLHHLCWVFSVEGLETYILHPRNPAHYDLLVNAIRPVPSNLDVDIVIGMRGELAPPEMCNGLVVPIVHFDQIYSFDRDQLIAAIPLPEGTQESQDGTFRQQAGELFDRMMQMADNAGATDEDRALNFLSVRYPAIYAKAAEQFGKNFQLTGIETHASRLSGARKVMDVIFSYRHRQTDVSEKYFVRVDVTEEYPFLVSKLAHYFSR</sequence>
<dbReference type="EMBL" id="BNJK01000002">
    <property type="protein sequence ID" value="GHO99288.1"/>
    <property type="molecule type" value="Genomic_DNA"/>
</dbReference>